<sequence length="137" mass="15297">MVLRDDKGAIIFSSCRQLFSCREAPEAELCACMEGLSFAIQRSELPVIVEMNSIVAVKMIQASEVDRSIYSSIIKEIKYFMSLREVCITHVNRNQNKVSDSLANFARIEGKTMTWLGSGPHISIELAAMDCTSVEIE</sequence>
<dbReference type="Gene3D" id="3.30.420.10">
    <property type="entry name" value="Ribonuclease H-like superfamily/Ribonuclease H"/>
    <property type="match status" value="1"/>
</dbReference>
<dbReference type="InterPro" id="IPR036397">
    <property type="entry name" value="RNaseH_sf"/>
</dbReference>
<dbReference type="InterPro" id="IPR053151">
    <property type="entry name" value="RNase_H-like"/>
</dbReference>
<dbReference type="InterPro" id="IPR012337">
    <property type="entry name" value="RNaseH-like_sf"/>
</dbReference>
<dbReference type="PANTHER" id="PTHR47723:SF24">
    <property type="entry name" value="RNASE H TYPE-1 DOMAIN-CONTAINING PROTEIN"/>
    <property type="match status" value="1"/>
</dbReference>
<evidence type="ECO:0000313" key="2">
    <source>
        <dbReference type="EMBL" id="VAH06420.1"/>
    </source>
</evidence>
<protein>
    <recommendedName>
        <fullName evidence="1">RNase H type-1 domain-containing protein</fullName>
    </recommendedName>
</protein>
<dbReference type="EMBL" id="LT934111">
    <property type="protein sequence ID" value="VAH06420.1"/>
    <property type="molecule type" value="Genomic_DNA"/>
</dbReference>
<proteinExistence type="predicted"/>
<dbReference type="Gramene" id="TRITD1Av1G142290.1">
    <property type="protein sequence ID" value="TRITD1Av1G142290.1"/>
    <property type="gene ID" value="TRITD1Av1G142290"/>
</dbReference>
<dbReference type="SUPFAM" id="SSF53098">
    <property type="entry name" value="Ribonuclease H-like"/>
    <property type="match status" value="1"/>
</dbReference>
<feature type="domain" description="RNase H type-1" evidence="1">
    <location>
        <begin position="1"/>
        <end position="106"/>
    </location>
</feature>
<dbReference type="OMA" id="REVCITH"/>
<dbReference type="InterPro" id="IPR044730">
    <property type="entry name" value="RNase_H-like_dom_plant"/>
</dbReference>
<reference evidence="2 3" key="1">
    <citation type="submission" date="2017-09" db="EMBL/GenBank/DDBJ databases">
        <authorList>
            <consortium name="International Durum Wheat Genome Sequencing Consortium (IDWGSC)"/>
            <person name="Milanesi L."/>
        </authorList>
    </citation>
    <scope>NUCLEOTIDE SEQUENCE [LARGE SCALE GENOMIC DNA]</scope>
    <source>
        <strain evidence="3">cv. Svevo</strain>
    </source>
</reference>
<gene>
    <name evidence="2" type="ORF">TRITD_1Av1G142290</name>
</gene>
<dbReference type="CDD" id="cd06222">
    <property type="entry name" value="RNase_H_like"/>
    <property type="match status" value="1"/>
</dbReference>
<dbReference type="PANTHER" id="PTHR47723">
    <property type="entry name" value="OS05G0353850 PROTEIN"/>
    <property type="match status" value="1"/>
</dbReference>
<dbReference type="Proteomes" id="UP000324705">
    <property type="component" value="Chromosome 1A"/>
</dbReference>
<evidence type="ECO:0000259" key="1">
    <source>
        <dbReference type="Pfam" id="PF13456"/>
    </source>
</evidence>
<evidence type="ECO:0000313" key="3">
    <source>
        <dbReference type="Proteomes" id="UP000324705"/>
    </source>
</evidence>
<dbReference type="InterPro" id="IPR002156">
    <property type="entry name" value="RNaseH_domain"/>
</dbReference>
<accession>A0A9R0QBL1</accession>
<dbReference type="GO" id="GO:0003676">
    <property type="term" value="F:nucleic acid binding"/>
    <property type="evidence" value="ECO:0007669"/>
    <property type="project" value="InterPro"/>
</dbReference>
<dbReference type="GO" id="GO:0004523">
    <property type="term" value="F:RNA-DNA hybrid ribonuclease activity"/>
    <property type="evidence" value="ECO:0007669"/>
    <property type="project" value="InterPro"/>
</dbReference>
<keyword evidence="3" id="KW-1185">Reference proteome</keyword>
<name>A0A9R0QBL1_TRITD</name>
<dbReference type="AlphaFoldDB" id="A0A9R0QBL1"/>
<organism evidence="2 3">
    <name type="scientific">Triticum turgidum subsp. durum</name>
    <name type="common">Durum wheat</name>
    <name type="synonym">Triticum durum</name>
    <dbReference type="NCBI Taxonomy" id="4567"/>
    <lineage>
        <taxon>Eukaryota</taxon>
        <taxon>Viridiplantae</taxon>
        <taxon>Streptophyta</taxon>
        <taxon>Embryophyta</taxon>
        <taxon>Tracheophyta</taxon>
        <taxon>Spermatophyta</taxon>
        <taxon>Magnoliopsida</taxon>
        <taxon>Liliopsida</taxon>
        <taxon>Poales</taxon>
        <taxon>Poaceae</taxon>
        <taxon>BOP clade</taxon>
        <taxon>Pooideae</taxon>
        <taxon>Triticodae</taxon>
        <taxon>Triticeae</taxon>
        <taxon>Triticinae</taxon>
        <taxon>Triticum</taxon>
    </lineage>
</organism>
<dbReference type="Pfam" id="PF13456">
    <property type="entry name" value="RVT_3"/>
    <property type="match status" value="1"/>
</dbReference>